<proteinExistence type="predicted"/>
<dbReference type="PROSITE" id="PS51257">
    <property type="entry name" value="PROKAR_LIPOPROTEIN"/>
    <property type="match status" value="1"/>
</dbReference>
<dbReference type="EMBL" id="JAUYVT010000010">
    <property type="protein sequence ID" value="MDP2565357.1"/>
    <property type="molecule type" value="Genomic_DNA"/>
</dbReference>
<name>A0ABT9FEZ6_9GAMM</name>
<dbReference type="RefSeq" id="WP_305472249.1">
    <property type="nucleotide sequence ID" value="NZ_JAUYVT010000010.1"/>
</dbReference>
<keyword evidence="3" id="KW-1185">Reference proteome</keyword>
<dbReference type="Pfam" id="PF19795">
    <property type="entry name" value="DUF6279"/>
    <property type="match status" value="1"/>
</dbReference>
<evidence type="ECO:0000313" key="3">
    <source>
        <dbReference type="Proteomes" id="UP001177212"/>
    </source>
</evidence>
<dbReference type="PIRSF" id="PIRSF028200">
    <property type="entry name" value="UCP028200"/>
    <property type="match status" value="1"/>
</dbReference>
<sequence length="286" mass="33592">MLKTIKNKLLHITIALSVLLLTSCSASFTYNNLTWLSSFWVDDYVDLNKQQNKQLKEIINTTQQWHRDTQLPAYKQDIENLKSLFNQNLNHAQLKEQVVFARAHWKNLLEHAHFSLAQLGYTLSRDQRDEFIQNIQDQINEDREQYNEQSSKERKTKRLENQLDYYSDWLGKLTDQQKQLITDANNEHTESGELWLDYKQTRLDAAKSIMIDGTLSEDEFVTKLSYVIKEREAFVSEEQLAINASNLDLYVNLLIELAPTLNNKQRESVNDEFDSLIETLNDLMEP</sequence>
<dbReference type="Proteomes" id="UP001177212">
    <property type="component" value="Unassembled WGS sequence"/>
</dbReference>
<comment type="caution">
    <text evidence="2">The sequence shown here is derived from an EMBL/GenBank/DDBJ whole genome shotgun (WGS) entry which is preliminary data.</text>
</comment>
<dbReference type="InterPro" id="IPR016875">
    <property type="entry name" value="UCP028200"/>
</dbReference>
<evidence type="ECO:0000313" key="2">
    <source>
        <dbReference type="EMBL" id="MDP2565357.1"/>
    </source>
</evidence>
<feature type="signal peptide" evidence="1">
    <location>
        <begin position="1"/>
        <end position="28"/>
    </location>
</feature>
<protein>
    <submittedName>
        <fullName evidence="2">DUF6279 family lipoprotein</fullName>
    </submittedName>
</protein>
<reference evidence="2" key="1">
    <citation type="submission" date="2023-07" db="EMBL/GenBank/DDBJ databases">
        <title>Genome content predicts the carbon catabolic preferences of heterotrophic bacteria.</title>
        <authorList>
            <person name="Gralka M."/>
        </authorList>
    </citation>
    <scope>NUCLEOTIDE SEQUENCE</scope>
    <source>
        <strain evidence="2">4G09</strain>
    </source>
</reference>
<keyword evidence="1" id="KW-0732">Signal</keyword>
<keyword evidence="2" id="KW-0449">Lipoprotein</keyword>
<accession>A0ABT9FEZ6</accession>
<organism evidence="2 3">
    <name type="scientific">Pseudoalteromonas marina</name>
    <dbReference type="NCBI Taxonomy" id="267375"/>
    <lineage>
        <taxon>Bacteria</taxon>
        <taxon>Pseudomonadati</taxon>
        <taxon>Pseudomonadota</taxon>
        <taxon>Gammaproteobacteria</taxon>
        <taxon>Alteromonadales</taxon>
        <taxon>Pseudoalteromonadaceae</taxon>
        <taxon>Pseudoalteromonas</taxon>
    </lineage>
</organism>
<feature type="chain" id="PRO_5045251803" evidence="1">
    <location>
        <begin position="29"/>
        <end position="286"/>
    </location>
</feature>
<evidence type="ECO:0000256" key="1">
    <source>
        <dbReference type="SAM" id="SignalP"/>
    </source>
</evidence>
<gene>
    <name evidence="2" type="ORF">Q8W34_12000</name>
</gene>